<keyword evidence="3" id="KW-0732">Signal</keyword>
<reference evidence="4" key="1">
    <citation type="submission" date="2021-03" db="EMBL/GenBank/DDBJ databases">
        <authorList>
            <person name="Bekaert M."/>
        </authorList>
    </citation>
    <scope>NUCLEOTIDE SEQUENCE</scope>
</reference>
<keyword evidence="2" id="KW-1133">Transmembrane helix</keyword>
<gene>
    <name evidence="4" type="ORF">MEDL_21506</name>
</gene>
<dbReference type="OrthoDB" id="6133711at2759"/>
<name>A0A8S3RGC4_MYTED</name>
<keyword evidence="5" id="KW-1185">Reference proteome</keyword>
<protein>
    <recommendedName>
        <fullName evidence="6">CUB domain-containing protein</fullName>
    </recommendedName>
</protein>
<feature type="chain" id="PRO_5035780779" description="CUB domain-containing protein" evidence="3">
    <location>
        <begin position="19"/>
        <end position="429"/>
    </location>
</feature>
<evidence type="ECO:0000313" key="4">
    <source>
        <dbReference type="EMBL" id="CAG2207271.1"/>
    </source>
</evidence>
<dbReference type="Proteomes" id="UP000683360">
    <property type="component" value="Unassembled WGS sequence"/>
</dbReference>
<feature type="transmembrane region" description="Helical" evidence="2">
    <location>
        <begin position="267"/>
        <end position="291"/>
    </location>
</feature>
<sequence>MKFTYLPLLVITFVNTLAYLDKCKPQKEQQVAGQPCSNASHLPVVNMCEDETKIQDASNSILIKADSMQNCTCELLVVNQNETIELLIQRYGQETSSSPSDFGCGLILYFDNNGQSFWEAQCKVSNASFSTMIGFENVITIQSVSVRGALKPNEGYCIEMRKASYDKHDIARNRLSITCGNGSTTSTYSTQSTDKTTKMTQITSSLQQTTQAAMTTTNMLTTTSVPTTTTTLNLNYEFDIANFTSTEGTVSTKQASQPRIKDNDDTITLTVGASIGGLIIIIVVIIIVCIYRRNHKKTLSKPAPAVDTNNGDYGLRENFLYVSSEPFDTTQTANNADIPITHRKSIDIDGNYSTVDLDEVPATEESTGDYSSIDLEKPTPTAKHMNESANKKPIIAPKPKQKTVIQDDVYAVPDKKRVKHVTAPGADGV</sequence>
<evidence type="ECO:0000256" key="3">
    <source>
        <dbReference type="SAM" id="SignalP"/>
    </source>
</evidence>
<comment type="caution">
    <text evidence="4">The sequence shown here is derived from an EMBL/GenBank/DDBJ whole genome shotgun (WGS) entry which is preliminary data.</text>
</comment>
<evidence type="ECO:0008006" key="6">
    <source>
        <dbReference type="Google" id="ProtNLM"/>
    </source>
</evidence>
<evidence type="ECO:0000313" key="5">
    <source>
        <dbReference type="Proteomes" id="UP000683360"/>
    </source>
</evidence>
<evidence type="ECO:0000256" key="1">
    <source>
        <dbReference type="SAM" id="MobiDB-lite"/>
    </source>
</evidence>
<evidence type="ECO:0000256" key="2">
    <source>
        <dbReference type="SAM" id="Phobius"/>
    </source>
</evidence>
<proteinExistence type="predicted"/>
<keyword evidence="2" id="KW-0812">Transmembrane</keyword>
<dbReference type="AlphaFoldDB" id="A0A8S3RGC4"/>
<feature type="region of interest" description="Disordered" evidence="1">
    <location>
        <begin position="361"/>
        <end position="400"/>
    </location>
</feature>
<accession>A0A8S3RGC4</accession>
<feature type="signal peptide" evidence="3">
    <location>
        <begin position="1"/>
        <end position="18"/>
    </location>
</feature>
<dbReference type="EMBL" id="CAJPWZ010001072">
    <property type="protein sequence ID" value="CAG2207271.1"/>
    <property type="molecule type" value="Genomic_DNA"/>
</dbReference>
<organism evidence="4 5">
    <name type="scientific">Mytilus edulis</name>
    <name type="common">Blue mussel</name>
    <dbReference type="NCBI Taxonomy" id="6550"/>
    <lineage>
        <taxon>Eukaryota</taxon>
        <taxon>Metazoa</taxon>
        <taxon>Spiralia</taxon>
        <taxon>Lophotrochozoa</taxon>
        <taxon>Mollusca</taxon>
        <taxon>Bivalvia</taxon>
        <taxon>Autobranchia</taxon>
        <taxon>Pteriomorphia</taxon>
        <taxon>Mytilida</taxon>
        <taxon>Mytiloidea</taxon>
        <taxon>Mytilidae</taxon>
        <taxon>Mytilinae</taxon>
        <taxon>Mytilus</taxon>
    </lineage>
</organism>
<keyword evidence="2" id="KW-0472">Membrane</keyword>